<dbReference type="RefSeq" id="XP_012680359.3">
    <property type="nucleotide sequence ID" value="XM_012824905.3"/>
</dbReference>
<dbReference type="Proteomes" id="UP000515152">
    <property type="component" value="Chromosome 5"/>
</dbReference>
<evidence type="ECO:0000256" key="7">
    <source>
        <dbReference type="ARBA" id="ARBA00023170"/>
    </source>
</evidence>
<evidence type="ECO:0000313" key="11">
    <source>
        <dbReference type="Proteomes" id="UP000515152"/>
    </source>
</evidence>
<dbReference type="AlphaFoldDB" id="A0A6P3VT14"/>
<evidence type="ECO:0000313" key="12">
    <source>
        <dbReference type="RefSeq" id="XP_012680359.3"/>
    </source>
</evidence>
<feature type="transmembrane region" description="Helical" evidence="9">
    <location>
        <begin position="273"/>
        <end position="295"/>
    </location>
</feature>
<gene>
    <name evidence="12" type="primary">LOC105897913</name>
</gene>
<feature type="domain" description="G-protein coupled receptors family 1 profile" evidence="10">
    <location>
        <begin position="51"/>
        <end position="325"/>
    </location>
</feature>
<sequence>MKSQTEAPSVWVRAMAEIPATAEPIGMGLRIQVSAVQTVFYILLVLIGILGNATIIFVIGEGVVKDQGGGRGSDMILVNMAFSNLMVSITRNALLVISDLGVELYSSMEWCRFLMGLWVWLRSVNVWSTFFLSAFHFQTLRRITPIAGNKGPSKILFVIFGLIWIINLLYSIPAYMFSTNGDKNATETLMLVSSTTRPLLGCVWNFPSSYSGLAYATTSMVIHESLPIVLMSFTNLGSLFTLYAHRRSVMLMQKNPEAPVIKRVPAERRAAKVILALIMLFITSWGTSIISVNYFNYNRGSSTEFLLVIARFANITFIALSPIVLAFGHRRLRAVIKALVSH</sequence>
<keyword evidence="7" id="KW-0675">Receptor</keyword>
<dbReference type="PANTHER" id="PTHR11394">
    <property type="entry name" value="TASTE RECEPTOR TYPE 2"/>
    <property type="match status" value="1"/>
</dbReference>
<keyword evidence="8" id="KW-0807">Transducer</keyword>
<evidence type="ECO:0000256" key="5">
    <source>
        <dbReference type="ARBA" id="ARBA00023040"/>
    </source>
</evidence>
<dbReference type="PANTHER" id="PTHR11394:SF137">
    <property type="entry name" value="C-X-C CHEMOKINE RECEPTOR TYPE 3 ISOFORM X1-RELATED"/>
    <property type="match status" value="1"/>
</dbReference>
<dbReference type="GO" id="GO:0016020">
    <property type="term" value="C:membrane"/>
    <property type="evidence" value="ECO:0007669"/>
    <property type="project" value="UniProtKB-SubCell"/>
</dbReference>
<keyword evidence="6 9" id="KW-0472">Membrane</keyword>
<feature type="transmembrane region" description="Helical" evidence="9">
    <location>
        <begin position="225"/>
        <end position="244"/>
    </location>
</feature>
<comment type="subcellular location">
    <subcellularLocation>
        <location evidence="1">Membrane</location>
        <topology evidence="1">Multi-pass membrane protein</topology>
    </subcellularLocation>
</comment>
<evidence type="ECO:0000256" key="8">
    <source>
        <dbReference type="ARBA" id="ARBA00023224"/>
    </source>
</evidence>
<dbReference type="InterPro" id="IPR017452">
    <property type="entry name" value="GPCR_Rhodpsn_7TM"/>
</dbReference>
<evidence type="ECO:0000256" key="4">
    <source>
        <dbReference type="ARBA" id="ARBA00022989"/>
    </source>
</evidence>
<evidence type="ECO:0000259" key="10">
    <source>
        <dbReference type="PROSITE" id="PS50262"/>
    </source>
</evidence>
<feature type="transmembrane region" description="Helical" evidence="9">
    <location>
        <begin position="155"/>
        <end position="177"/>
    </location>
</feature>
<dbReference type="OrthoDB" id="9935175at2759"/>
<keyword evidence="2" id="KW-0716">Sensory transduction</keyword>
<feature type="transmembrane region" description="Helical" evidence="9">
    <location>
        <begin position="117"/>
        <end position="135"/>
    </location>
</feature>
<evidence type="ECO:0000256" key="6">
    <source>
        <dbReference type="ARBA" id="ARBA00023136"/>
    </source>
</evidence>
<evidence type="ECO:0000256" key="2">
    <source>
        <dbReference type="ARBA" id="ARBA00022606"/>
    </source>
</evidence>
<organism evidence="11 12">
    <name type="scientific">Clupea harengus</name>
    <name type="common">Atlantic herring</name>
    <dbReference type="NCBI Taxonomy" id="7950"/>
    <lineage>
        <taxon>Eukaryota</taxon>
        <taxon>Metazoa</taxon>
        <taxon>Chordata</taxon>
        <taxon>Craniata</taxon>
        <taxon>Vertebrata</taxon>
        <taxon>Euteleostomi</taxon>
        <taxon>Actinopterygii</taxon>
        <taxon>Neopterygii</taxon>
        <taxon>Teleostei</taxon>
        <taxon>Clupei</taxon>
        <taxon>Clupeiformes</taxon>
        <taxon>Clupeoidei</taxon>
        <taxon>Clupeidae</taxon>
        <taxon>Clupea</taxon>
    </lineage>
</organism>
<dbReference type="GeneID" id="105897913"/>
<reference evidence="12" key="1">
    <citation type="submission" date="2025-08" db="UniProtKB">
        <authorList>
            <consortium name="RefSeq"/>
        </authorList>
    </citation>
    <scope>IDENTIFICATION</scope>
</reference>
<dbReference type="KEGG" id="char:105897913"/>
<keyword evidence="11" id="KW-1185">Reference proteome</keyword>
<dbReference type="InterPro" id="IPR000276">
    <property type="entry name" value="GPCR_Rhodpsn"/>
</dbReference>
<keyword evidence="4 9" id="KW-1133">Transmembrane helix</keyword>
<name>A0A6P3VT14_CLUHA</name>
<dbReference type="CDD" id="cd00637">
    <property type="entry name" value="7tm_classA_rhodopsin-like"/>
    <property type="match status" value="1"/>
</dbReference>
<accession>A0A6P3VT14</accession>
<proteinExistence type="predicted"/>
<dbReference type="SUPFAM" id="SSF81321">
    <property type="entry name" value="Family A G protein-coupled receptor-like"/>
    <property type="match status" value="1"/>
</dbReference>
<feature type="transmembrane region" description="Helical" evidence="9">
    <location>
        <begin position="307"/>
        <end position="327"/>
    </location>
</feature>
<evidence type="ECO:0000256" key="1">
    <source>
        <dbReference type="ARBA" id="ARBA00004141"/>
    </source>
</evidence>
<feature type="transmembrane region" description="Helical" evidence="9">
    <location>
        <begin position="39"/>
        <end position="64"/>
    </location>
</feature>
<dbReference type="Pfam" id="PF00001">
    <property type="entry name" value="7tm_1"/>
    <property type="match status" value="1"/>
</dbReference>
<keyword evidence="3 9" id="KW-0812">Transmembrane</keyword>
<dbReference type="GO" id="GO:0004930">
    <property type="term" value="F:G protein-coupled receptor activity"/>
    <property type="evidence" value="ECO:0007669"/>
    <property type="project" value="UniProtKB-KW"/>
</dbReference>
<dbReference type="PROSITE" id="PS50262">
    <property type="entry name" value="G_PROTEIN_RECEP_F1_2"/>
    <property type="match status" value="1"/>
</dbReference>
<evidence type="ECO:0000256" key="9">
    <source>
        <dbReference type="SAM" id="Phobius"/>
    </source>
</evidence>
<protein>
    <submittedName>
        <fullName evidence="12">Olfactory receptor class A-like protein 4</fullName>
    </submittedName>
</protein>
<evidence type="ECO:0000256" key="3">
    <source>
        <dbReference type="ARBA" id="ARBA00022692"/>
    </source>
</evidence>
<feature type="transmembrane region" description="Helical" evidence="9">
    <location>
        <begin position="76"/>
        <end position="97"/>
    </location>
</feature>
<keyword evidence="5" id="KW-0297">G-protein coupled receptor</keyword>